<comment type="caution">
    <text evidence="1">The sequence shown here is derived from an EMBL/GenBank/DDBJ whole genome shotgun (WGS) entry which is preliminary data.</text>
</comment>
<dbReference type="HOGENOM" id="CLU_2409022_0_0_0"/>
<keyword evidence="2" id="KW-1185">Reference proteome</keyword>
<dbReference type="NCBIfam" id="TIGR04135">
    <property type="entry name" value="FibroRuminTarg"/>
    <property type="match status" value="1"/>
</dbReference>
<proteinExistence type="predicted"/>
<sequence>MKSYNKQQIFVYQVVKGVCVIANVHVQGDILKILNGRYYNMSATLYDYNKLFGIIGEEDIFAMGGCKCACVSCNSCTCACSCKAPEFGEIEW</sequence>
<name>F9EKC9_9FUSO</name>
<dbReference type="PATRIC" id="fig|997347.4.peg.358"/>
<evidence type="ECO:0000313" key="1">
    <source>
        <dbReference type="EMBL" id="EGQ80586.1"/>
    </source>
</evidence>
<gene>
    <name evidence="1" type="ORF">HMPREF9094_0383</name>
</gene>
<dbReference type="Proteomes" id="UP000005392">
    <property type="component" value="Unassembled WGS sequence"/>
</dbReference>
<accession>F9EKC9</accession>
<protein>
    <submittedName>
        <fullName evidence="1">Uncharacterized protein</fullName>
    </submittedName>
</protein>
<dbReference type="InterPro" id="IPR026425">
    <property type="entry name" value="FibroRuminTarg"/>
</dbReference>
<reference evidence="1 2" key="1">
    <citation type="submission" date="2011-05" db="EMBL/GenBank/DDBJ databases">
        <authorList>
            <person name="Muzny D."/>
            <person name="Qin X."/>
            <person name="Deng J."/>
            <person name="Jiang H."/>
            <person name="Liu Y."/>
            <person name="Qu J."/>
            <person name="Song X.-Z."/>
            <person name="Zhang L."/>
            <person name="Thornton R."/>
            <person name="Coyle M."/>
            <person name="Francisco L."/>
            <person name="Jackson L."/>
            <person name="Javaid M."/>
            <person name="Korchina V."/>
            <person name="Kovar C."/>
            <person name="Mata R."/>
            <person name="Mathew T."/>
            <person name="Ngo R."/>
            <person name="Nguyen L."/>
            <person name="Nguyen N."/>
            <person name="Okwuonu G."/>
            <person name="Ongeri F."/>
            <person name="Pham C."/>
            <person name="Simmons D."/>
            <person name="Wilczek-Boney K."/>
            <person name="Hale W."/>
            <person name="Jakkamsetti A."/>
            <person name="Pham P."/>
            <person name="Ruth R."/>
            <person name="San Lucas F."/>
            <person name="Warren J."/>
            <person name="Zhang J."/>
            <person name="Zhao Z."/>
            <person name="Zhou C."/>
            <person name="Zhu D."/>
            <person name="Lee S."/>
            <person name="Bess C."/>
            <person name="Blankenburg K."/>
            <person name="Forbes L."/>
            <person name="Fu Q."/>
            <person name="Gubbala S."/>
            <person name="Hirani K."/>
            <person name="Jayaseelan J.C."/>
            <person name="Lara F."/>
            <person name="Munidasa M."/>
            <person name="Palculict T."/>
            <person name="Patil S."/>
            <person name="Pu L.-L."/>
            <person name="Saada N."/>
            <person name="Tang L."/>
            <person name="Weissenberger G."/>
            <person name="Zhu Y."/>
            <person name="Hemphill L."/>
            <person name="Shang Y."/>
            <person name="Youmans B."/>
            <person name="Ayvaz T."/>
            <person name="Ross M."/>
            <person name="Santibanez J."/>
            <person name="Aqrawi P."/>
            <person name="Gross S."/>
            <person name="Joshi V."/>
            <person name="Fowler G."/>
            <person name="Nazareth L."/>
            <person name="Reid J."/>
            <person name="Worley K."/>
            <person name="Petrosino J."/>
            <person name="Highlander S."/>
            <person name="Gibbs R."/>
        </authorList>
    </citation>
    <scope>NUCLEOTIDE SEQUENCE [LARGE SCALE GENOMIC DNA]</scope>
    <source>
        <strain evidence="1 2">ATCC 51191</strain>
    </source>
</reference>
<dbReference type="AlphaFoldDB" id="F9EKC9"/>
<dbReference type="EMBL" id="AFQD01000061">
    <property type="protein sequence ID" value="EGQ80586.1"/>
    <property type="molecule type" value="Genomic_DNA"/>
</dbReference>
<organism evidence="1 2">
    <name type="scientific">Fusobacterium animalis ATCC 51191</name>
    <dbReference type="NCBI Taxonomy" id="997347"/>
    <lineage>
        <taxon>Bacteria</taxon>
        <taxon>Fusobacteriati</taxon>
        <taxon>Fusobacteriota</taxon>
        <taxon>Fusobacteriia</taxon>
        <taxon>Fusobacteriales</taxon>
        <taxon>Fusobacteriaceae</taxon>
        <taxon>Fusobacterium</taxon>
    </lineage>
</organism>
<evidence type="ECO:0000313" key="2">
    <source>
        <dbReference type="Proteomes" id="UP000005392"/>
    </source>
</evidence>